<gene>
    <name evidence="12" type="ORF">Q4T40_01520</name>
</gene>
<dbReference type="InterPro" id="IPR046953">
    <property type="entry name" value="Spore_GerAC-like_C"/>
</dbReference>
<evidence type="ECO:0000256" key="8">
    <source>
        <dbReference type="SAM" id="MobiDB-lite"/>
    </source>
</evidence>
<comment type="caution">
    <text evidence="12">The sequence shown here is derived from an EMBL/GenBank/DDBJ whole genome shotgun (WGS) entry which is preliminary data.</text>
</comment>
<evidence type="ECO:0000256" key="6">
    <source>
        <dbReference type="ARBA" id="ARBA00023139"/>
    </source>
</evidence>
<feature type="signal peptide" evidence="9">
    <location>
        <begin position="1"/>
        <end position="22"/>
    </location>
</feature>
<dbReference type="EMBL" id="JAUOZS010000001">
    <property type="protein sequence ID" value="MDT8899930.1"/>
    <property type="molecule type" value="Genomic_DNA"/>
</dbReference>
<evidence type="ECO:0000313" key="13">
    <source>
        <dbReference type="Proteomes" id="UP001254848"/>
    </source>
</evidence>
<evidence type="ECO:0000256" key="5">
    <source>
        <dbReference type="ARBA" id="ARBA00023136"/>
    </source>
</evidence>
<evidence type="ECO:0000256" key="1">
    <source>
        <dbReference type="ARBA" id="ARBA00004635"/>
    </source>
</evidence>
<keyword evidence="4 9" id="KW-0732">Signal</keyword>
<reference evidence="12 13" key="1">
    <citation type="submission" date="2023-07" db="EMBL/GenBank/DDBJ databases">
        <title>The novel representative of Negativicutes class, Anaeroselena agilis gen. nov. sp. nov.</title>
        <authorList>
            <person name="Prokofeva M.I."/>
            <person name="Elcheninov A.G."/>
            <person name="Klyukina A."/>
            <person name="Kublanov I.V."/>
            <person name="Frolov E.N."/>
            <person name="Podosokorskaya O.A."/>
        </authorList>
    </citation>
    <scope>NUCLEOTIDE SEQUENCE [LARGE SCALE GENOMIC DNA]</scope>
    <source>
        <strain evidence="12 13">4137-cl</strain>
    </source>
</reference>
<proteinExistence type="inferred from homology"/>
<keyword evidence="7" id="KW-0449">Lipoprotein</keyword>
<dbReference type="RefSeq" id="WP_413778494.1">
    <property type="nucleotide sequence ID" value="NZ_JAUOZS010000001.1"/>
</dbReference>
<evidence type="ECO:0000313" key="12">
    <source>
        <dbReference type="EMBL" id="MDT8899930.1"/>
    </source>
</evidence>
<dbReference type="PROSITE" id="PS51257">
    <property type="entry name" value="PROKAR_LIPOPROTEIN"/>
    <property type="match status" value="1"/>
</dbReference>
<feature type="domain" description="Spore germination protein N-terminal" evidence="11">
    <location>
        <begin position="22"/>
        <end position="194"/>
    </location>
</feature>
<feature type="region of interest" description="Disordered" evidence="8">
    <location>
        <begin position="196"/>
        <end position="217"/>
    </location>
</feature>
<evidence type="ECO:0000256" key="3">
    <source>
        <dbReference type="ARBA" id="ARBA00022544"/>
    </source>
</evidence>
<protein>
    <submittedName>
        <fullName evidence="12">Ger(X)C family spore germination protein</fullName>
    </submittedName>
</protein>
<keyword evidence="6" id="KW-0564">Palmitate</keyword>
<comment type="similarity">
    <text evidence="2">Belongs to the GerABKC lipoprotein family.</text>
</comment>
<comment type="subcellular location">
    <subcellularLocation>
        <location evidence="1">Membrane</location>
        <topology evidence="1">Lipid-anchor</topology>
    </subcellularLocation>
</comment>
<dbReference type="Pfam" id="PF25198">
    <property type="entry name" value="Spore_GerAC_N"/>
    <property type="match status" value="1"/>
</dbReference>
<evidence type="ECO:0000256" key="7">
    <source>
        <dbReference type="ARBA" id="ARBA00023288"/>
    </source>
</evidence>
<dbReference type="PANTHER" id="PTHR35789">
    <property type="entry name" value="SPORE GERMINATION PROTEIN B3"/>
    <property type="match status" value="1"/>
</dbReference>
<dbReference type="PANTHER" id="PTHR35789:SF1">
    <property type="entry name" value="SPORE GERMINATION PROTEIN B3"/>
    <property type="match status" value="1"/>
</dbReference>
<dbReference type="InterPro" id="IPR057336">
    <property type="entry name" value="GerAC_N"/>
</dbReference>
<evidence type="ECO:0000259" key="11">
    <source>
        <dbReference type="Pfam" id="PF25198"/>
    </source>
</evidence>
<keyword evidence="13" id="KW-1185">Reference proteome</keyword>
<accession>A0ABU3NSY0</accession>
<feature type="domain" description="Spore germination GerAC-like C-terminal" evidence="10">
    <location>
        <begin position="235"/>
        <end position="400"/>
    </location>
</feature>
<evidence type="ECO:0000256" key="9">
    <source>
        <dbReference type="SAM" id="SignalP"/>
    </source>
</evidence>
<dbReference type="Proteomes" id="UP001254848">
    <property type="component" value="Unassembled WGS sequence"/>
</dbReference>
<name>A0ABU3NSY0_9FIRM</name>
<dbReference type="InterPro" id="IPR008844">
    <property type="entry name" value="Spore_GerAC-like"/>
</dbReference>
<keyword evidence="5" id="KW-0472">Membrane</keyword>
<dbReference type="InterPro" id="IPR038501">
    <property type="entry name" value="Spore_GerAC_C_sf"/>
</dbReference>
<dbReference type="Gene3D" id="3.30.300.210">
    <property type="entry name" value="Nutrient germinant receptor protein C, domain 3"/>
    <property type="match status" value="1"/>
</dbReference>
<dbReference type="NCBIfam" id="TIGR02887">
    <property type="entry name" value="spore_ger_x_C"/>
    <property type="match status" value="1"/>
</dbReference>
<feature type="chain" id="PRO_5046983447" evidence="9">
    <location>
        <begin position="23"/>
        <end position="412"/>
    </location>
</feature>
<keyword evidence="3" id="KW-0309">Germination</keyword>
<organism evidence="12 13">
    <name type="scientific">Anaeroselena agilis</name>
    <dbReference type="NCBI Taxonomy" id="3063788"/>
    <lineage>
        <taxon>Bacteria</taxon>
        <taxon>Bacillati</taxon>
        <taxon>Bacillota</taxon>
        <taxon>Negativicutes</taxon>
        <taxon>Acetonemataceae</taxon>
        <taxon>Anaeroselena</taxon>
    </lineage>
</organism>
<evidence type="ECO:0000256" key="2">
    <source>
        <dbReference type="ARBA" id="ARBA00007886"/>
    </source>
</evidence>
<dbReference type="Pfam" id="PF05504">
    <property type="entry name" value="Spore_GerAC"/>
    <property type="match status" value="1"/>
</dbReference>
<sequence length="412" mass="44663">MVRLITLACLLAALLTAGCNGSQETDEVAFVLTVGIDAAPGGQLNVTYRVAKPSALGGEGGKGGAGEISPILTINAPSLAVARDLLNSQTARAPSMVHVKVVVIGEELARKGIGDAIGPLLRFREFRGSMFIHVADGTTAEKLIRANKPPLEKLPTRWLEGMMSTSGETGYYPRTFLHDFYVRLKAGSGSPYATLSGIKTGKRPPSVEPAAGEKTGEYLPGEIDVRGGNPGQVIGTALFRGDKMVGKLTSEETRMLAMLTGEFRHGYITVEDPLQPKSSVNINLRPGRSPKIDVTLADGRVVIDVDIMLEGEVTSIGSGINYEDAGYNQQLEDQVSAVVRADIEKLIRYTQQLGSDPVNFGKYLRSRFATYDEFRRFDFDGKYPAAEVSVRVTTQLRRTGLMWKTTPIRKRQ</sequence>
<evidence type="ECO:0000259" key="10">
    <source>
        <dbReference type="Pfam" id="PF05504"/>
    </source>
</evidence>
<evidence type="ECO:0000256" key="4">
    <source>
        <dbReference type="ARBA" id="ARBA00022729"/>
    </source>
</evidence>